<organism evidence="1 2">
    <name type="scientific">Hortaea werneckii</name>
    <name type="common">Black yeast</name>
    <name type="synonym">Cladosporium werneckii</name>
    <dbReference type="NCBI Taxonomy" id="91943"/>
    <lineage>
        <taxon>Eukaryota</taxon>
        <taxon>Fungi</taxon>
        <taxon>Dikarya</taxon>
        <taxon>Ascomycota</taxon>
        <taxon>Pezizomycotina</taxon>
        <taxon>Dothideomycetes</taxon>
        <taxon>Dothideomycetidae</taxon>
        <taxon>Mycosphaerellales</taxon>
        <taxon>Teratosphaeriaceae</taxon>
        <taxon>Hortaea</taxon>
    </lineage>
</organism>
<protein>
    <recommendedName>
        <fullName evidence="3">Hydrophobic surface binding protein</fullName>
    </recommendedName>
</protein>
<evidence type="ECO:0008006" key="3">
    <source>
        <dbReference type="Google" id="ProtNLM"/>
    </source>
</evidence>
<reference evidence="1 2" key="1">
    <citation type="journal article" date="2018" name="BMC Genomics">
        <title>Genomic evidence for intraspecific hybridization in a clonal and extremely halotolerant yeast.</title>
        <authorList>
            <person name="Gostincar C."/>
            <person name="Stajich J.E."/>
            <person name="Zupancic J."/>
            <person name="Zalar P."/>
            <person name="Gunde-Cimerman N."/>
        </authorList>
    </citation>
    <scope>NUCLEOTIDE SEQUENCE [LARGE SCALE GENOMIC DNA]</scope>
    <source>
        <strain evidence="1 2">EXF-2788</strain>
    </source>
</reference>
<evidence type="ECO:0000313" key="1">
    <source>
        <dbReference type="EMBL" id="RMY94385.1"/>
    </source>
</evidence>
<proteinExistence type="predicted"/>
<dbReference type="GO" id="GO:0005576">
    <property type="term" value="C:extracellular region"/>
    <property type="evidence" value="ECO:0007669"/>
    <property type="project" value="TreeGrafter"/>
</dbReference>
<dbReference type="Pfam" id="PF12296">
    <property type="entry name" value="HsbA"/>
    <property type="match status" value="1"/>
</dbReference>
<dbReference type="Gene3D" id="1.20.1280.140">
    <property type="match status" value="1"/>
</dbReference>
<dbReference type="InterPro" id="IPR021054">
    <property type="entry name" value="Cell_wall_mannoprotein_1"/>
</dbReference>
<dbReference type="Proteomes" id="UP000268823">
    <property type="component" value="Unassembled WGS sequence"/>
</dbReference>
<accession>A0A3M7FZU0</accession>
<dbReference type="PANTHER" id="PTHR38123:SF5">
    <property type="entry name" value="CELL WALL GALACTOMANNOPROTEIN"/>
    <property type="match status" value="1"/>
</dbReference>
<dbReference type="PANTHER" id="PTHR38123">
    <property type="entry name" value="CELL WALL SERINE-THREONINE-RICH GALACTOMANNOPROTEIN MP1 (AFU_ORTHOLOGUE AFUA_4G03240)"/>
    <property type="match status" value="1"/>
</dbReference>
<comment type="caution">
    <text evidence="1">The sequence shown here is derived from an EMBL/GenBank/DDBJ whole genome shotgun (WGS) entry which is preliminary data.</text>
</comment>
<sequence>MEEVINNLPILRTTMRSFTSVLVLGLAAISTALPLANVDKRELISYETLISDIKGIDDGVKALTADLKAYDGSLTSEAPIAGDITAIHLANRKGYTDANLRATKFNETETKAIVDYTVQSVGVSIPNSVEVLKSKKPEFESKGMIPVILGGLKLLKYDHDSFSAALLAKTTGSQAEGTAVVKKIDDALQSGIDYYSS</sequence>
<dbReference type="AlphaFoldDB" id="A0A3M7FZU0"/>
<dbReference type="VEuPathDB" id="FungiDB:BTJ68_08629"/>
<evidence type="ECO:0000313" key="2">
    <source>
        <dbReference type="Proteomes" id="UP000268823"/>
    </source>
</evidence>
<gene>
    <name evidence="1" type="ORF">D0861_01374</name>
</gene>
<dbReference type="EMBL" id="QWIR01000013">
    <property type="protein sequence ID" value="RMY94385.1"/>
    <property type="molecule type" value="Genomic_DNA"/>
</dbReference>
<dbReference type="OrthoDB" id="2422134at2759"/>
<name>A0A3M7FZU0_HORWE</name>